<gene>
    <name evidence="1" type="ORF">ERS007739_05740</name>
</gene>
<reference evidence="2" key="1">
    <citation type="submission" date="2015-03" db="EMBL/GenBank/DDBJ databases">
        <authorList>
            <consortium name="Pathogen Informatics"/>
        </authorList>
    </citation>
    <scope>NUCLEOTIDE SEQUENCE [LARGE SCALE GENOMIC DNA]</scope>
    <source>
        <strain evidence="2">N09902308</strain>
    </source>
</reference>
<accession>A0A916PHS3</accession>
<sequence length="35" mass="3676">MVAASTRRPPLARLKAARIGAATDDAATAIDQIPW</sequence>
<comment type="caution">
    <text evidence="1">The sequence shown here is derived from an EMBL/GenBank/DDBJ whole genome shotgun (WGS) entry which is preliminary data.</text>
</comment>
<dbReference type="Proteomes" id="UP000039021">
    <property type="component" value="Unassembled WGS sequence"/>
</dbReference>
<evidence type="ECO:0000313" key="1">
    <source>
        <dbReference type="EMBL" id="CPC64679.1"/>
    </source>
</evidence>
<evidence type="ECO:0000313" key="2">
    <source>
        <dbReference type="Proteomes" id="UP000039021"/>
    </source>
</evidence>
<organism evidence="1 2">
    <name type="scientific">Mycobacterium tuberculosis</name>
    <dbReference type="NCBI Taxonomy" id="1773"/>
    <lineage>
        <taxon>Bacteria</taxon>
        <taxon>Bacillati</taxon>
        <taxon>Actinomycetota</taxon>
        <taxon>Actinomycetes</taxon>
        <taxon>Mycobacteriales</taxon>
        <taxon>Mycobacteriaceae</taxon>
        <taxon>Mycobacterium</taxon>
        <taxon>Mycobacterium tuberculosis complex</taxon>
    </lineage>
</organism>
<protein>
    <submittedName>
        <fullName evidence="1">Uncharacterized protein</fullName>
    </submittedName>
</protein>
<dbReference type="AlphaFoldDB" id="A0A916PHS3"/>
<proteinExistence type="predicted"/>
<name>A0A916PHS3_MYCTX</name>
<dbReference type="EMBL" id="CSBK01005411">
    <property type="protein sequence ID" value="CPC64679.1"/>
    <property type="molecule type" value="Genomic_DNA"/>
</dbReference>